<name>A0A919QZQ6_9ACTN</name>
<feature type="region of interest" description="Disordered" evidence="1">
    <location>
        <begin position="250"/>
        <end position="283"/>
    </location>
</feature>
<protein>
    <submittedName>
        <fullName evidence="2">Uncharacterized protein</fullName>
    </submittedName>
</protein>
<organism evidence="2 3">
    <name type="scientific">Sphaerisporangium rufum</name>
    <dbReference type="NCBI Taxonomy" id="1381558"/>
    <lineage>
        <taxon>Bacteria</taxon>
        <taxon>Bacillati</taxon>
        <taxon>Actinomycetota</taxon>
        <taxon>Actinomycetes</taxon>
        <taxon>Streptosporangiales</taxon>
        <taxon>Streptosporangiaceae</taxon>
        <taxon>Sphaerisporangium</taxon>
    </lineage>
</organism>
<evidence type="ECO:0000313" key="3">
    <source>
        <dbReference type="Proteomes" id="UP000655287"/>
    </source>
</evidence>
<dbReference type="RefSeq" id="WP_203982402.1">
    <property type="nucleotide sequence ID" value="NZ_BOOU01000011.1"/>
</dbReference>
<dbReference type="EMBL" id="BOOU01000011">
    <property type="protein sequence ID" value="GII75751.1"/>
    <property type="molecule type" value="Genomic_DNA"/>
</dbReference>
<reference evidence="2" key="1">
    <citation type="submission" date="2021-01" db="EMBL/GenBank/DDBJ databases">
        <title>Whole genome shotgun sequence of Sphaerisporangium rufum NBRC 109079.</title>
        <authorList>
            <person name="Komaki H."/>
            <person name="Tamura T."/>
        </authorList>
    </citation>
    <scope>NUCLEOTIDE SEQUENCE</scope>
    <source>
        <strain evidence="2">NBRC 109079</strain>
    </source>
</reference>
<accession>A0A919QZQ6</accession>
<comment type="caution">
    <text evidence="2">The sequence shown here is derived from an EMBL/GenBank/DDBJ whole genome shotgun (WGS) entry which is preliminary data.</text>
</comment>
<evidence type="ECO:0000256" key="1">
    <source>
        <dbReference type="SAM" id="MobiDB-lite"/>
    </source>
</evidence>
<keyword evidence="3" id="KW-1185">Reference proteome</keyword>
<proteinExistence type="predicted"/>
<sequence length="283" mass="31404">MSEYQYYEFVAIDRPLSTAERQEVRALSTRADITATTFTNTYEWGDFSGDPAEMMERYYDAHLHVTNWGTNRLMLRLPARVLDEAAVRPYLVADRVEAWTAKEHLILDLCDEDENIEEDPEPEGWLASLIGVRAELAAGDRRPLYLAWLAAIGSWERDEDAFDDDFEGELEPPVPAGLDSLTAAQRALADLLRLDDDLLAVAAANSPARATPPTDPRRLADRVADLPEADRNALLVRVAQGEGLAVQAELTSRFTPEPGSGDAPRRSVGELLDTAAKARQRRG</sequence>
<evidence type="ECO:0000313" key="2">
    <source>
        <dbReference type="EMBL" id="GII75751.1"/>
    </source>
</evidence>
<dbReference type="AlphaFoldDB" id="A0A919QZQ6"/>
<dbReference type="Proteomes" id="UP000655287">
    <property type="component" value="Unassembled WGS sequence"/>
</dbReference>
<gene>
    <name evidence="2" type="ORF">Sru01_07330</name>
</gene>